<dbReference type="OrthoDB" id="4328157at2"/>
<sequence>MREQVVDSYTTPQVIELDSIAVVTLGKYAEDSADQGKYFE</sequence>
<organism evidence="1 2">
    <name type="scientific">Carbonactinospora thermoautotrophica</name>
    <dbReference type="NCBI Taxonomy" id="1469144"/>
    <lineage>
        <taxon>Bacteria</taxon>
        <taxon>Bacillati</taxon>
        <taxon>Actinomycetota</taxon>
        <taxon>Actinomycetes</taxon>
        <taxon>Kitasatosporales</taxon>
        <taxon>Carbonactinosporaceae</taxon>
        <taxon>Carbonactinospora</taxon>
    </lineage>
</organism>
<evidence type="ECO:0000313" key="1">
    <source>
        <dbReference type="EMBL" id="KWX01746.1"/>
    </source>
</evidence>
<dbReference type="RefSeq" id="WP_107247990.1">
    <property type="nucleotide sequence ID" value="NZ_LAXD01000001.1"/>
</dbReference>
<dbReference type="STRING" id="1469144.LI90_2778"/>
<reference evidence="2" key="1">
    <citation type="submission" date="2015-04" db="EMBL/GenBank/DDBJ databases">
        <title>Physiological reanalysis, assessment of diazotrophy, and genome sequences of multiple isolates of Streptomyces thermoautotrophicus.</title>
        <authorList>
            <person name="MacKellar D.C."/>
            <person name="Lieber L."/>
            <person name="Norman J."/>
            <person name="Bolger A."/>
            <person name="Tobin C."/>
            <person name="Murray J.W."/>
            <person name="Chang R."/>
            <person name="Ford T."/>
            <person name="Nguyen P.Q."/>
            <person name="Woodward J."/>
            <person name="Permingeat H."/>
            <person name="Joshi N.S."/>
            <person name="Silver P.A."/>
            <person name="Usadel B."/>
            <person name="Rutherford A.W."/>
            <person name="Friesen M."/>
            <person name="Prell J."/>
        </authorList>
    </citation>
    <scope>NUCLEOTIDE SEQUENCE [LARGE SCALE GENOMIC DNA]</scope>
    <source>
        <strain evidence="2">H1</strain>
    </source>
</reference>
<evidence type="ECO:0000313" key="2">
    <source>
        <dbReference type="Proteomes" id="UP000070188"/>
    </source>
</evidence>
<gene>
    <name evidence="1" type="ORF">LI90_2778</name>
</gene>
<dbReference type="PATRIC" id="fig|1469144.10.peg.3004"/>
<keyword evidence="2" id="KW-1185">Reference proteome</keyword>
<dbReference type="EMBL" id="LAXD01000001">
    <property type="protein sequence ID" value="KWX01746.1"/>
    <property type="molecule type" value="Genomic_DNA"/>
</dbReference>
<proteinExistence type="predicted"/>
<dbReference type="AlphaFoldDB" id="A0A132MVI2"/>
<dbReference type="Proteomes" id="UP000070188">
    <property type="component" value="Unassembled WGS sequence"/>
</dbReference>
<protein>
    <submittedName>
        <fullName evidence="1">Uncharacterized protein</fullName>
    </submittedName>
</protein>
<comment type="caution">
    <text evidence="1">The sequence shown here is derived from an EMBL/GenBank/DDBJ whole genome shotgun (WGS) entry which is preliminary data.</text>
</comment>
<accession>A0A132MVI2</accession>
<name>A0A132MVI2_9ACTN</name>